<reference evidence="6 7" key="1">
    <citation type="journal article" date="2016" name="Genome Announc.">
        <title>Genome Sequence of Madurella mycetomatis mm55, Isolated from a Human Mycetoma Case in Sudan.</title>
        <authorList>
            <person name="Smit S."/>
            <person name="Derks M.F."/>
            <person name="Bervoets S."/>
            <person name="Fahal A."/>
            <person name="van Leeuwen W."/>
            <person name="van Belkum A."/>
            <person name="van de Sande W.W."/>
        </authorList>
    </citation>
    <scope>NUCLEOTIDE SEQUENCE [LARGE SCALE GENOMIC DNA]</scope>
    <source>
        <strain evidence="7">mm55</strain>
    </source>
</reference>
<evidence type="ECO:0000256" key="5">
    <source>
        <dbReference type="SAM" id="SignalP"/>
    </source>
</evidence>
<dbReference type="GO" id="GO:0016705">
    <property type="term" value="F:oxidoreductase activity, acting on paired donors, with incorporation or reduction of molecular oxygen"/>
    <property type="evidence" value="ECO:0007669"/>
    <property type="project" value="InterPro"/>
</dbReference>
<dbReference type="GO" id="GO:0004497">
    <property type="term" value="F:monooxygenase activity"/>
    <property type="evidence" value="ECO:0007669"/>
    <property type="project" value="UniProtKB-KW"/>
</dbReference>
<evidence type="ECO:0000256" key="4">
    <source>
        <dbReference type="PIRSR" id="PIRSR602401-1"/>
    </source>
</evidence>
<keyword evidence="7" id="KW-1185">Reference proteome</keyword>
<keyword evidence="6" id="KW-0560">Oxidoreductase</keyword>
<dbReference type="EMBL" id="LCTW02000084">
    <property type="protein sequence ID" value="KXX79551.1"/>
    <property type="molecule type" value="Genomic_DNA"/>
</dbReference>
<dbReference type="InterPro" id="IPR050121">
    <property type="entry name" value="Cytochrome_P450_monoxygenase"/>
</dbReference>
<evidence type="ECO:0000256" key="3">
    <source>
        <dbReference type="ARBA" id="ARBA00023004"/>
    </source>
</evidence>
<dbReference type="GO" id="GO:0020037">
    <property type="term" value="F:heme binding"/>
    <property type="evidence" value="ECO:0007669"/>
    <property type="project" value="InterPro"/>
</dbReference>
<keyword evidence="2 4" id="KW-0479">Metal-binding</keyword>
<evidence type="ECO:0000256" key="1">
    <source>
        <dbReference type="ARBA" id="ARBA00022617"/>
    </source>
</evidence>
<dbReference type="PANTHER" id="PTHR24305">
    <property type="entry name" value="CYTOCHROME P450"/>
    <property type="match status" value="1"/>
</dbReference>
<dbReference type="Proteomes" id="UP000078237">
    <property type="component" value="Unassembled WGS sequence"/>
</dbReference>
<comment type="cofactor">
    <cofactor evidence="4">
        <name>heme</name>
        <dbReference type="ChEBI" id="CHEBI:30413"/>
    </cofactor>
</comment>
<sequence length="491" mass="55667">MFSPLLIGFLLALIVAHILWQSLSSPLNRIPGPWYAKFTTLVLKWHEFRADRTRYIHRLHLEYGPAVRIAPDEVAFASAGAVKEIYCSGGSGYDKTDFYDLFKVYGRRTMFTTLDKDAHAKRKRILADRYANTNIVRSQSLDGIAERAANFIERCFESVSGSLDLYLGCADQVAQICLHSYAFDCVTHHLFHPHGTNSLLSSKDEEIMREVTFDDSLQNRLVAYYWPTIHKVFGKILYLFAKPRETPLADHFVLDTSSKTDTATFTLLTRLRGPDFQLDELDIAAECLDHMAAGIDTTGDALCFLMWELSQPSSIHYQRRLQQELRANQRASFDRLPYLDAVVTEALRCFPAIPMSLPRHVPPGGRTIDGFFLPEGTTVSCQAYSTGRIDRNVFPDPDTFRPDRWLEPEGDAERRRLFFAFATGGRGCVGKHLALAEMKMLLQAVYSNFTTLPDATMAPNDMQMSDQLISSRPQAQTCKLRFVPIDLEYGE</sequence>
<dbReference type="Pfam" id="PF00067">
    <property type="entry name" value="p450"/>
    <property type="match status" value="1"/>
</dbReference>
<dbReference type="PANTHER" id="PTHR24305:SF164">
    <property type="entry name" value="P450, PUTATIVE (EUROFUNG)-RELATED"/>
    <property type="match status" value="1"/>
</dbReference>
<feature type="binding site" description="axial binding residue" evidence="4">
    <location>
        <position position="428"/>
    </location>
    <ligand>
        <name>heme</name>
        <dbReference type="ChEBI" id="CHEBI:30413"/>
    </ligand>
    <ligandPart>
        <name>Fe</name>
        <dbReference type="ChEBI" id="CHEBI:18248"/>
    </ligandPart>
</feature>
<keyword evidence="3 4" id="KW-0408">Iron</keyword>
<dbReference type="AlphaFoldDB" id="A0A175W7Y1"/>
<dbReference type="InterPro" id="IPR036396">
    <property type="entry name" value="Cyt_P450_sf"/>
</dbReference>
<dbReference type="GO" id="GO:0005506">
    <property type="term" value="F:iron ion binding"/>
    <property type="evidence" value="ECO:0007669"/>
    <property type="project" value="InterPro"/>
</dbReference>
<name>A0A175W7Y1_9PEZI</name>
<dbReference type="InterPro" id="IPR001128">
    <property type="entry name" value="Cyt_P450"/>
</dbReference>
<proteinExistence type="predicted"/>
<evidence type="ECO:0000256" key="2">
    <source>
        <dbReference type="ARBA" id="ARBA00022723"/>
    </source>
</evidence>
<feature type="signal peptide" evidence="5">
    <location>
        <begin position="1"/>
        <end position="24"/>
    </location>
</feature>
<dbReference type="VEuPathDB" id="FungiDB:MMYC01_203136"/>
<dbReference type="PRINTS" id="PR00385">
    <property type="entry name" value="P450"/>
</dbReference>
<gene>
    <name evidence="6" type="ORF">MMYC01_203136</name>
</gene>
<organism evidence="6 7">
    <name type="scientific">Madurella mycetomatis</name>
    <dbReference type="NCBI Taxonomy" id="100816"/>
    <lineage>
        <taxon>Eukaryota</taxon>
        <taxon>Fungi</taxon>
        <taxon>Dikarya</taxon>
        <taxon>Ascomycota</taxon>
        <taxon>Pezizomycotina</taxon>
        <taxon>Sordariomycetes</taxon>
        <taxon>Sordariomycetidae</taxon>
        <taxon>Sordariales</taxon>
        <taxon>Sordariales incertae sedis</taxon>
        <taxon>Madurella</taxon>
    </lineage>
</organism>
<evidence type="ECO:0000313" key="7">
    <source>
        <dbReference type="Proteomes" id="UP000078237"/>
    </source>
</evidence>
<dbReference type="PRINTS" id="PR00463">
    <property type="entry name" value="EP450I"/>
</dbReference>
<dbReference type="CDD" id="cd11059">
    <property type="entry name" value="CYP_fungal"/>
    <property type="match status" value="1"/>
</dbReference>
<feature type="chain" id="PRO_5008043702" evidence="5">
    <location>
        <begin position="25"/>
        <end position="491"/>
    </location>
</feature>
<keyword evidence="6" id="KW-0503">Monooxygenase</keyword>
<dbReference type="STRING" id="100816.A0A175W7Y1"/>
<protein>
    <submittedName>
        <fullName evidence="6">Sterigmatocystin biosynthesis P450 monooxygenase STCB</fullName>
    </submittedName>
</protein>
<accession>A0A175W7Y1</accession>
<dbReference type="SUPFAM" id="SSF48264">
    <property type="entry name" value="Cytochrome P450"/>
    <property type="match status" value="1"/>
</dbReference>
<keyword evidence="5" id="KW-0732">Signal</keyword>
<dbReference type="Gene3D" id="1.10.630.10">
    <property type="entry name" value="Cytochrome P450"/>
    <property type="match status" value="1"/>
</dbReference>
<dbReference type="InterPro" id="IPR002401">
    <property type="entry name" value="Cyt_P450_E_grp-I"/>
</dbReference>
<dbReference type="OrthoDB" id="1470350at2759"/>
<comment type="caution">
    <text evidence="6">The sequence shown here is derived from an EMBL/GenBank/DDBJ whole genome shotgun (WGS) entry which is preliminary data.</text>
</comment>
<keyword evidence="1 4" id="KW-0349">Heme</keyword>
<evidence type="ECO:0000313" key="6">
    <source>
        <dbReference type="EMBL" id="KXX79551.1"/>
    </source>
</evidence>